<comment type="caution">
    <text evidence="2">The sequence shown here is derived from an EMBL/GenBank/DDBJ whole genome shotgun (WGS) entry which is preliminary data.</text>
</comment>
<keyword evidence="1" id="KW-0472">Membrane</keyword>
<feature type="transmembrane region" description="Helical" evidence="1">
    <location>
        <begin position="21"/>
        <end position="44"/>
    </location>
</feature>
<dbReference type="PANTHER" id="PTHR39153:SF1">
    <property type="entry name" value="AGR244WP"/>
    <property type="match status" value="1"/>
</dbReference>
<organism evidence="2 3">
    <name type="scientific">Trichomonascus ciferrii</name>
    <dbReference type="NCBI Taxonomy" id="44093"/>
    <lineage>
        <taxon>Eukaryota</taxon>
        <taxon>Fungi</taxon>
        <taxon>Dikarya</taxon>
        <taxon>Ascomycota</taxon>
        <taxon>Saccharomycotina</taxon>
        <taxon>Dipodascomycetes</taxon>
        <taxon>Dipodascales</taxon>
        <taxon>Trichomonascaceae</taxon>
        <taxon>Trichomonascus</taxon>
        <taxon>Trichomonascus ciferrii complex</taxon>
    </lineage>
</organism>
<name>A0A642V7Q5_9ASCO</name>
<keyword evidence="3" id="KW-1185">Reference proteome</keyword>
<dbReference type="EMBL" id="SWFS01000134">
    <property type="protein sequence ID" value="KAA8915858.1"/>
    <property type="molecule type" value="Genomic_DNA"/>
</dbReference>
<feature type="transmembrane region" description="Helical" evidence="1">
    <location>
        <begin position="56"/>
        <end position="76"/>
    </location>
</feature>
<evidence type="ECO:0000313" key="2">
    <source>
        <dbReference type="EMBL" id="KAA8915858.1"/>
    </source>
</evidence>
<dbReference type="Proteomes" id="UP000761534">
    <property type="component" value="Unassembled WGS sequence"/>
</dbReference>
<dbReference type="PANTHER" id="PTHR39153">
    <property type="entry name" value="AGR244WP"/>
    <property type="match status" value="1"/>
</dbReference>
<sequence length="111" mass="12358">MRPAHHEPSKVQGAIDVILKNGAIGGIKGGIVGLACAGLAHKYWPAYKYITRPFKVFIQLGFIITVGCYSVDTALIEYEKKLRHEHLLEQRRKMEAAVERGEVVDITGKKL</sequence>
<dbReference type="VEuPathDB" id="FungiDB:TRICI_001983"/>
<proteinExistence type="predicted"/>
<keyword evidence="1" id="KW-1133">Transmembrane helix</keyword>
<reference evidence="2" key="1">
    <citation type="journal article" date="2019" name="G3 (Bethesda)">
        <title>Genome Assemblies of Two Rare Opportunistic Yeast Pathogens: Diutina rugosa (syn. Candida rugosa) and Trichomonascus ciferrii (syn. Candida ciferrii).</title>
        <authorList>
            <person name="Mixao V."/>
            <person name="Saus E."/>
            <person name="Hansen A.P."/>
            <person name="Lass-Florl C."/>
            <person name="Gabaldon T."/>
        </authorList>
    </citation>
    <scope>NUCLEOTIDE SEQUENCE</scope>
    <source>
        <strain evidence="2">CBS 4856</strain>
    </source>
</reference>
<evidence type="ECO:0000256" key="1">
    <source>
        <dbReference type="SAM" id="Phobius"/>
    </source>
</evidence>
<dbReference type="AlphaFoldDB" id="A0A642V7Q5"/>
<evidence type="ECO:0008006" key="4">
    <source>
        <dbReference type="Google" id="ProtNLM"/>
    </source>
</evidence>
<dbReference type="InterPro" id="IPR038882">
    <property type="entry name" value="Rcf3"/>
</dbReference>
<protein>
    <recommendedName>
        <fullName evidence="4">HIG1 domain-containing protein</fullName>
    </recommendedName>
</protein>
<dbReference type="OrthoDB" id="3979469at2759"/>
<evidence type="ECO:0000313" key="3">
    <source>
        <dbReference type="Proteomes" id="UP000761534"/>
    </source>
</evidence>
<gene>
    <name evidence="2" type="ORF">TRICI_001983</name>
</gene>
<accession>A0A642V7Q5</accession>
<keyword evidence="1" id="KW-0812">Transmembrane</keyword>